<accession>A0A844B3K5</accession>
<reference evidence="1 2" key="1">
    <citation type="submission" date="2019-11" db="EMBL/GenBank/DDBJ databases">
        <title>Caenimonas koreensis gen. nov., sp. nov., isolated from activated sludge.</title>
        <authorList>
            <person name="Seung H.R."/>
        </authorList>
    </citation>
    <scope>NUCLEOTIDE SEQUENCE [LARGE SCALE GENOMIC DNA]</scope>
    <source>
        <strain evidence="1 2">EMB320</strain>
    </source>
</reference>
<comment type="caution">
    <text evidence="1">The sequence shown here is derived from an EMBL/GenBank/DDBJ whole genome shotgun (WGS) entry which is preliminary data.</text>
</comment>
<dbReference type="RefSeq" id="WP_153586666.1">
    <property type="nucleotide sequence ID" value="NZ_WJBU01000023.1"/>
</dbReference>
<dbReference type="EMBL" id="WJBU01000023">
    <property type="protein sequence ID" value="MRD49358.1"/>
    <property type="molecule type" value="Genomic_DNA"/>
</dbReference>
<dbReference type="OrthoDB" id="6058651at2"/>
<keyword evidence="2" id="KW-1185">Reference proteome</keyword>
<evidence type="ECO:0000313" key="1">
    <source>
        <dbReference type="EMBL" id="MRD49358.1"/>
    </source>
</evidence>
<evidence type="ECO:0000313" key="2">
    <source>
        <dbReference type="Proteomes" id="UP000487350"/>
    </source>
</evidence>
<protein>
    <submittedName>
        <fullName evidence="1">Uncharacterized protein</fullName>
    </submittedName>
</protein>
<gene>
    <name evidence="1" type="ORF">GHT07_18945</name>
</gene>
<name>A0A844B3K5_9BURK</name>
<sequence length="359" mass="39411">MTVDVSRLAYELRKASEKTLHPLKLGHAQQLVVAALGYGSLAAYQAAVSAGDESSDLAEVAHVVIQADVLEERCSALVPQAEVSSIAALIRQAVSGCLPRAAVHGSENAWFDAMHDMVQRETYNDGQTGSAMAVTNNDGVREIYMPFDVSIADLPGIGDVHEEEIVGHVTMEVDTERPYSGHKVDVRASLFLERLGRSVLAHARFEVESAQLNYDWGGDKEEAQVRAPLFLARTENVQDDRGSLYSLATFVIDDESPLSDPLAEDELFHGIDWHVRADDITIIDVQLPIVPEFVTKAIRRLGHTGFPIVGVHIRQCSLDDDYSLSHPFFEACRVAAGENGQIWHPIKGTFVYRNPMPLG</sequence>
<organism evidence="1 2">
    <name type="scientific">Caenimonas koreensis DSM 17982</name>
    <dbReference type="NCBI Taxonomy" id="1121255"/>
    <lineage>
        <taxon>Bacteria</taxon>
        <taxon>Pseudomonadati</taxon>
        <taxon>Pseudomonadota</taxon>
        <taxon>Betaproteobacteria</taxon>
        <taxon>Burkholderiales</taxon>
        <taxon>Comamonadaceae</taxon>
        <taxon>Caenimonas</taxon>
    </lineage>
</organism>
<proteinExistence type="predicted"/>
<dbReference type="Proteomes" id="UP000487350">
    <property type="component" value="Unassembled WGS sequence"/>
</dbReference>
<dbReference type="AlphaFoldDB" id="A0A844B3K5"/>